<evidence type="ECO:0000313" key="2">
    <source>
        <dbReference type="Proteomes" id="UP000790709"/>
    </source>
</evidence>
<sequence length="359" mass="40678">MGSSLYFFALSRKNNCVAIKILNGYASQLNREDKLQELKVLQRLSCASPSPLPAETSTHSGRLLTHFYHPGIEEDGEHLCLVMKLLGSDVQAFRENLPNHGYLPLPIVKRILRHVLLGIAHAHARGIAHTDIKPDNIMMDLGSSWTTEAITAWLQANPPQTHPPERSLNKMVTSFVIQSLPHPSISELASGTFRLADWGSAQLVDHQTTDDITPLGLRPPEVVLSHDWDESVDIWTYGCIVFNTLTNRPLFKPMELPEKNATEEEVLLYQMISFCGEFFHEDFLRKSARSLDFFFLNCKLKKFDRYGRKTFQECINDSGFPFSTEEIEEAAAFMHKCLRLDPKNRASAVDLLKDPWLAS</sequence>
<proteinExistence type="predicted"/>
<name>A0ACB8B0K4_9AGAM</name>
<comment type="caution">
    <text evidence="1">The sequence shown here is derived from an EMBL/GenBank/DDBJ whole genome shotgun (WGS) entry which is preliminary data.</text>
</comment>
<keyword evidence="2" id="KW-1185">Reference proteome</keyword>
<dbReference type="Proteomes" id="UP000790709">
    <property type="component" value="Unassembled WGS sequence"/>
</dbReference>
<protein>
    <submittedName>
        <fullName evidence="1">Kinase-like protein</fullName>
    </submittedName>
</protein>
<gene>
    <name evidence="1" type="ORF">BV22DRAFT_1024282</name>
</gene>
<dbReference type="EMBL" id="MU266756">
    <property type="protein sequence ID" value="KAH7918638.1"/>
    <property type="molecule type" value="Genomic_DNA"/>
</dbReference>
<accession>A0ACB8B0K4</accession>
<reference evidence="1" key="1">
    <citation type="journal article" date="2021" name="New Phytol.">
        <title>Evolutionary innovations through gain and loss of genes in the ectomycorrhizal Boletales.</title>
        <authorList>
            <person name="Wu G."/>
            <person name="Miyauchi S."/>
            <person name="Morin E."/>
            <person name="Kuo A."/>
            <person name="Drula E."/>
            <person name="Varga T."/>
            <person name="Kohler A."/>
            <person name="Feng B."/>
            <person name="Cao Y."/>
            <person name="Lipzen A."/>
            <person name="Daum C."/>
            <person name="Hundley H."/>
            <person name="Pangilinan J."/>
            <person name="Johnson J."/>
            <person name="Barry K."/>
            <person name="LaButti K."/>
            <person name="Ng V."/>
            <person name="Ahrendt S."/>
            <person name="Min B."/>
            <person name="Choi I.G."/>
            <person name="Park H."/>
            <person name="Plett J.M."/>
            <person name="Magnuson J."/>
            <person name="Spatafora J.W."/>
            <person name="Nagy L.G."/>
            <person name="Henrissat B."/>
            <person name="Grigoriev I.V."/>
            <person name="Yang Z.L."/>
            <person name="Xu J."/>
            <person name="Martin F.M."/>
        </authorList>
    </citation>
    <scope>NUCLEOTIDE SEQUENCE</scope>
    <source>
        <strain evidence="1">KUC20120723A-06</strain>
    </source>
</reference>
<organism evidence="1 2">
    <name type="scientific">Leucogyrophana mollusca</name>
    <dbReference type="NCBI Taxonomy" id="85980"/>
    <lineage>
        <taxon>Eukaryota</taxon>
        <taxon>Fungi</taxon>
        <taxon>Dikarya</taxon>
        <taxon>Basidiomycota</taxon>
        <taxon>Agaricomycotina</taxon>
        <taxon>Agaricomycetes</taxon>
        <taxon>Agaricomycetidae</taxon>
        <taxon>Boletales</taxon>
        <taxon>Boletales incertae sedis</taxon>
        <taxon>Leucogyrophana</taxon>
    </lineage>
</organism>
<evidence type="ECO:0000313" key="1">
    <source>
        <dbReference type="EMBL" id="KAH7918638.1"/>
    </source>
</evidence>